<keyword evidence="2" id="KW-1185">Reference proteome</keyword>
<dbReference type="EMBL" id="JANPWB010000002">
    <property type="protein sequence ID" value="KAJ1206658.1"/>
    <property type="molecule type" value="Genomic_DNA"/>
</dbReference>
<protein>
    <submittedName>
        <fullName evidence="1">Uncharacterized protein</fullName>
    </submittedName>
</protein>
<accession>A0AAV7VY96</accession>
<reference evidence="1" key="1">
    <citation type="journal article" date="2022" name="bioRxiv">
        <title>Sequencing and chromosome-scale assembly of the giantPleurodeles waltlgenome.</title>
        <authorList>
            <person name="Brown T."/>
            <person name="Elewa A."/>
            <person name="Iarovenko S."/>
            <person name="Subramanian E."/>
            <person name="Araus A.J."/>
            <person name="Petzold A."/>
            <person name="Susuki M."/>
            <person name="Suzuki K.-i.T."/>
            <person name="Hayashi T."/>
            <person name="Toyoda A."/>
            <person name="Oliveira C."/>
            <person name="Osipova E."/>
            <person name="Leigh N.D."/>
            <person name="Simon A."/>
            <person name="Yun M.H."/>
        </authorList>
    </citation>
    <scope>NUCLEOTIDE SEQUENCE</scope>
    <source>
        <strain evidence="1">20211129_DDA</strain>
        <tissue evidence="1">Liver</tissue>
    </source>
</reference>
<evidence type="ECO:0000313" key="2">
    <source>
        <dbReference type="Proteomes" id="UP001066276"/>
    </source>
</evidence>
<evidence type="ECO:0000313" key="1">
    <source>
        <dbReference type="EMBL" id="KAJ1206658.1"/>
    </source>
</evidence>
<proteinExistence type="predicted"/>
<comment type="caution">
    <text evidence="1">The sequence shown here is derived from an EMBL/GenBank/DDBJ whole genome shotgun (WGS) entry which is preliminary data.</text>
</comment>
<sequence>MRQDAAGHGWRKRIAVNCGCRHTDVRAAFFGGRNSLEGSGGCLVAPGRAGAAPGVKRSGANSPSGEYRQWEWLLGSGSREDTARGTT</sequence>
<name>A0AAV7VY96_PLEWA</name>
<dbReference type="AlphaFoldDB" id="A0AAV7VY96"/>
<dbReference type="Proteomes" id="UP001066276">
    <property type="component" value="Chromosome 1_2"/>
</dbReference>
<gene>
    <name evidence="1" type="ORF">NDU88_002060</name>
</gene>
<organism evidence="1 2">
    <name type="scientific">Pleurodeles waltl</name>
    <name type="common">Iberian ribbed newt</name>
    <dbReference type="NCBI Taxonomy" id="8319"/>
    <lineage>
        <taxon>Eukaryota</taxon>
        <taxon>Metazoa</taxon>
        <taxon>Chordata</taxon>
        <taxon>Craniata</taxon>
        <taxon>Vertebrata</taxon>
        <taxon>Euteleostomi</taxon>
        <taxon>Amphibia</taxon>
        <taxon>Batrachia</taxon>
        <taxon>Caudata</taxon>
        <taxon>Salamandroidea</taxon>
        <taxon>Salamandridae</taxon>
        <taxon>Pleurodelinae</taxon>
        <taxon>Pleurodeles</taxon>
    </lineage>
</organism>